<evidence type="ECO:0000313" key="1">
    <source>
        <dbReference type="EMBL" id="MPM31521.1"/>
    </source>
</evidence>
<accession>A0A644YUJ7</accession>
<proteinExistence type="predicted"/>
<organism evidence="1">
    <name type="scientific">bioreactor metagenome</name>
    <dbReference type="NCBI Taxonomy" id="1076179"/>
    <lineage>
        <taxon>unclassified sequences</taxon>
        <taxon>metagenomes</taxon>
        <taxon>ecological metagenomes</taxon>
    </lineage>
</organism>
<protein>
    <submittedName>
        <fullName evidence="1">Uncharacterized protein</fullName>
    </submittedName>
</protein>
<reference evidence="1" key="1">
    <citation type="submission" date="2019-08" db="EMBL/GenBank/DDBJ databases">
        <authorList>
            <person name="Kucharzyk K."/>
            <person name="Murdoch R.W."/>
            <person name="Higgins S."/>
            <person name="Loffler F."/>
        </authorList>
    </citation>
    <scope>NUCLEOTIDE SEQUENCE</scope>
</reference>
<comment type="caution">
    <text evidence="1">The sequence shown here is derived from an EMBL/GenBank/DDBJ whole genome shotgun (WGS) entry which is preliminary data.</text>
</comment>
<sequence length="99" mass="10973">MPLNLSKSRYCSAVQCPKMLWLKKHCPEQFDDAVMNQAVLDTGLEVGDLAMGLFGDFSEVPYGGLNEMIKETQRLLQAGVQNIAEASFSYNGLFCSVDF</sequence>
<dbReference type="AlphaFoldDB" id="A0A644YUJ7"/>
<dbReference type="EMBL" id="VSSQ01006097">
    <property type="protein sequence ID" value="MPM31521.1"/>
    <property type="molecule type" value="Genomic_DNA"/>
</dbReference>
<name>A0A644YUJ7_9ZZZZ</name>
<gene>
    <name evidence="1" type="ORF">SDC9_78076</name>
</gene>